<reference evidence="2 3" key="1">
    <citation type="submission" date="2006-10" db="EMBL/GenBank/DDBJ databases">
        <title>Complete sequence of chromosome of Pelobacter propionicus DSM 2379.</title>
        <authorList>
            <consortium name="US DOE Joint Genome Institute"/>
            <person name="Copeland A."/>
            <person name="Lucas S."/>
            <person name="Lapidus A."/>
            <person name="Barry K."/>
            <person name="Detter J.C."/>
            <person name="Glavina del Rio T."/>
            <person name="Hammon N."/>
            <person name="Israni S."/>
            <person name="Dalin E."/>
            <person name="Tice H."/>
            <person name="Pitluck S."/>
            <person name="Saunders E."/>
            <person name="Brettin T."/>
            <person name="Bruce D."/>
            <person name="Han C."/>
            <person name="Tapia R."/>
            <person name="Schmutz J."/>
            <person name="Larimer F."/>
            <person name="Land M."/>
            <person name="Hauser L."/>
            <person name="Kyrpides N."/>
            <person name="Kim E."/>
            <person name="Lovley D."/>
            <person name="Richardson P."/>
        </authorList>
    </citation>
    <scope>NUCLEOTIDE SEQUENCE [LARGE SCALE GENOMIC DNA]</scope>
    <source>
        <strain evidence="3">DSM 2379 / NBRC 103807 / OttBd1</strain>
    </source>
</reference>
<dbReference type="KEGG" id="ppd:Ppro_2162"/>
<dbReference type="Proteomes" id="UP000006732">
    <property type="component" value="Chromosome"/>
</dbReference>
<gene>
    <name evidence="2" type="ordered locus">Ppro_2162</name>
</gene>
<accession>A1AR00</accession>
<sequence>MIVYTGSRVVTTGVGLSPRPDTKTLLVRSSSTANRAPTFTPEGTFFQVGFLCRIISQIRLEQAAAAKGRGAMQEQNQSTQYPEQSNI</sequence>
<evidence type="ECO:0000313" key="3">
    <source>
        <dbReference type="Proteomes" id="UP000006732"/>
    </source>
</evidence>
<feature type="compositionally biased region" description="Polar residues" evidence="1">
    <location>
        <begin position="73"/>
        <end position="87"/>
    </location>
</feature>
<organism evidence="2 3">
    <name type="scientific">Pelobacter propionicus (strain DSM 2379 / NBRC 103807 / OttBd1)</name>
    <dbReference type="NCBI Taxonomy" id="338966"/>
    <lineage>
        <taxon>Bacteria</taxon>
        <taxon>Pseudomonadati</taxon>
        <taxon>Thermodesulfobacteriota</taxon>
        <taxon>Desulfuromonadia</taxon>
        <taxon>Desulfuromonadales</taxon>
        <taxon>Desulfuromonadaceae</taxon>
        <taxon>Pelobacter</taxon>
    </lineage>
</organism>
<proteinExistence type="predicted"/>
<keyword evidence="3" id="KW-1185">Reference proteome</keyword>
<protein>
    <submittedName>
        <fullName evidence="2">Uncharacterized protein</fullName>
    </submittedName>
</protein>
<dbReference type="HOGENOM" id="CLU_2480593_0_0_7"/>
<dbReference type="STRING" id="338966.Ppro_2162"/>
<name>A1AR00_PELPD</name>
<dbReference type="EMBL" id="CP000482">
    <property type="protein sequence ID" value="ABK99770.1"/>
    <property type="molecule type" value="Genomic_DNA"/>
</dbReference>
<evidence type="ECO:0000256" key="1">
    <source>
        <dbReference type="SAM" id="MobiDB-lite"/>
    </source>
</evidence>
<dbReference type="AlphaFoldDB" id="A1AR00"/>
<evidence type="ECO:0000313" key="2">
    <source>
        <dbReference type="EMBL" id="ABK99770.1"/>
    </source>
</evidence>
<feature type="region of interest" description="Disordered" evidence="1">
    <location>
        <begin position="67"/>
        <end position="87"/>
    </location>
</feature>